<dbReference type="Proteomes" id="UP000094112">
    <property type="component" value="Unassembled WGS sequence"/>
</dbReference>
<evidence type="ECO:0000313" key="2">
    <source>
        <dbReference type="EMBL" id="ODQ57036.1"/>
    </source>
</evidence>
<feature type="compositionally biased region" description="Low complexity" evidence="1">
    <location>
        <begin position="43"/>
        <end position="55"/>
    </location>
</feature>
<feature type="compositionally biased region" description="Basic and acidic residues" evidence="1">
    <location>
        <begin position="375"/>
        <end position="384"/>
    </location>
</feature>
<gene>
    <name evidence="2" type="ORF">WICANDRAFT_81267</name>
</gene>
<organism evidence="2 3">
    <name type="scientific">Wickerhamomyces anomalus (strain ATCC 58044 / CBS 1984 / NCYC 433 / NRRL Y-366-8)</name>
    <name type="common">Yeast</name>
    <name type="synonym">Hansenula anomala</name>
    <dbReference type="NCBI Taxonomy" id="683960"/>
    <lineage>
        <taxon>Eukaryota</taxon>
        <taxon>Fungi</taxon>
        <taxon>Dikarya</taxon>
        <taxon>Ascomycota</taxon>
        <taxon>Saccharomycotina</taxon>
        <taxon>Saccharomycetes</taxon>
        <taxon>Phaffomycetales</taxon>
        <taxon>Wickerhamomycetaceae</taxon>
        <taxon>Wickerhamomyces</taxon>
    </lineage>
</organism>
<dbReference type="STRING" id="683960.A0A1E3NV84"/>
<protein>
    <recommendedName>
        <fullName evidence="4">C2H2-type domain-containing protein</fullName>
    </recommendedName>
</protein>
<keyword evidence="3" id="KW-1185">Reference proteome</keyword>
<feature type="region of interest" description="Disordered" evidence="1">
    <location>
        <begin position="103"/>
        <end position="139"/>
    </location>
</feature>
<proteinExistence type="predicted"/>
<dbReference type="GeneID" id="30202450"/>
<feature type="compositionally biased region" description="Polar residues" evidence="1">
    <location>
        <begin position="388"/>
        <end position="400"/>
    </location>
</feature>
<dbReference type="RefSeq" id="XP_019036243.1">
    <property type="nucleotide sequence ID" value="XM_019185204.1"/>
</dbReference>
<accession>A0A1E3NV84</accession>
<dbReference type="EMBL" id="KV454214">
    <property type="protein sequence ID" value="ODQ57036.1"/>
    <property type="molecule type" value="Genomic_DNA"/>
</dbReference>
<evidence type="ECO:0000256" key="1">
    <source>
        <dbReference type="SAM" id="MobiDB-lite"/>
    </source>
</evidence>
<sequence>MKEGSNQPSDQRPDEQTSSNNSSSNADKDAANENQSNGHDQDNNNTNNNNNGQLNSNINNYIENLDVANVLAVDLSNLENQQGYLDPSIAAAYRRAALEAQRARAEADSQNANEEGSEEHQEYIPGIPQLPPGSDPKKTCPFCQRTFSHAGSMGRHLDLKKGTESHPVDLITRMRADVKRRGDIEVIKQRRRLRSRKYYAREDVKERSRAKRRVRERILRAKSVAEREFLSRFNKPELEPHPTFARLVIFFLSPNQWPHDPPTLETYRLLCGFLNSKFLDGKQGEEIHKKIMEQVHNASENWLKLSDTSKQETWASELRKAAMESLKNISLFDLSSRDEWIMQQARHRALHDEHQGDTAESGNDGEGRDDDEDDEKTRIHKNADDNDNNLGSENYYNQEELSAVAEAVVNNRNNNEDQP</sequence>
<dbReference type="OrthoDB" id="4095993at2759"/>
<feature type="region of interest" description="Disordered" evidence="1">
    <location>
        <begin position="346"/>
        <end position="401"/>
    </location>
</feature>
<evidence type="ECO:0000313" key="3">
    <source>
        <dbReference type="Proteomes" id="UP000094112"/>
    </source>
</evidence>
<evidence type="ECO:0008006" key="4">
    <source>
        <dbReference type="Google" id="ProtNLM"/>
    </source>
</evidence>
<feature type="compositionally biased region" description="Polar residues" evidence="1">
    <location>
        <begin position="1"/>
        <end position="10"/>
    </location>
</feature>
<reference evidence="2 3" key="1">
    <citation type="journal article" date="2016" name="Proc. Natl. Acad. Sci. U.S.A.">
        <title>Comparative genomics of biotechnologically important yeasts.</title>
        <authorList>
            <person name="Riley R."/>
            <person name="Haridas S."/>
            <person name="Wolfe K.H."/>
            <person name="Lopes M.R."/>
            <person name="Hittinger C.T."/>
            <person name="Goeker M."/>
            <person name="Salamov A.A."/>
            <person name="Wisecaver J.H."/>
            <person name="Long T.M."/>
            <person name="Calvey C.H."/>
            <person name="Aerts A.L."/>
            <person name="Barry K.W."/>
            <person name="Choi C."/>
            <person name="Clum A."/>
            <person name="Coughlan A.Y."/>
            <person name="Deshpande S."/>
            <person name="Douglass A.P."/>
            <person name="Hanson S.J."/>
            <person name="Klenk H.-P."/>
            <person name="LaButti K.M."/>
            <person name="Lapidus A."/>
            <person name="Lindquist E.A."/>
            <person name="Lipzen A.M."/>
            <person name="Meier-Kolthoff J.P."/>
            <person name="Ohm R.A."/>
            <person name="Otillar R.P."/>
            <person name="Pangilinan J.L."/>
            <person name="Peng Y."/>
            <person name="Rokas A."/>
            <person name="Rosa C.A."/>
            <person name="Scheuner C."/>
            <person name="Sibirny A.A."/>
            <person name="Slot J.C."/>
            <person name="Stielow J.B."/>
            <person name="Sun H."/>
            <person name="Kurtzman C.P."/>
            <person name="Blackwell M."/>
            <person name="Grigoriev I.V."/>
            <person name="Jeffries T.W."/>
        </authorList>
    </citation>
    <scope>NUCLEOTIDE SEQUENCE [LARGE SCALE GENOMIC DNA]</scope>
    <source>
        <strain evidence="3">ATCC 58044 / CBS 1984 / NCYC 433 / NRRL Y-366-8</strain>
    </source>
</reference>
<feature type="region of interest" description="Disordered" evidence="1">
    <location>
        <begin position="1"/>
        <end position="55"/>
    </location>
</feature>
<dbReference type="AlphaFoldDB" id="A0A1E3NV84"/>
<name>A0A1E3NV84_WICAA</name>